<gene>
    <name evidence="1" type="ORF">BQ8482_111674</name>
</gene>
<evidence type="ECO:0000313" key="1">
    <source>
        <dbReference type="EMBL" id="SJM29744.1"/>
    </source>
</evidence>
<dbReference type="AlphaFoldDB" id="A0A2P9AF62"/>
<evidence type="ECO:0000313" key="2">
    <source>
        <dbReference type="Proteomes" id="UP000245698"/>
    </source>
</evidence>
<sequence length="75" mass="8237">MVPCSLDLSHGPSKVHFKWGGCDEMDEVTEMAMPNCSTTARSRSRCSTISDNSIAAIHDYISVSHYSSYAKTVVH</sequence>
<proteinExistence type="predicted"/>
<accession>A0A2P9AF62</accession>
<organism evidence="1 2">
    <name type="scientific">Mesorhizobium delmotii</name>
    <dbReference type="NCBI Taxonomy" id="1631247"/>
    <lineage>
        <taxon>Bacteria</taxon>
        <taxon>Pseudomonadati</taxon>
        <taxon>Pseudomonadota</taxon>
        <taxon>Alphaproteobacteria</taxon>
        <taxon>Hyphomicrobiales</taxon>
        <taxon>Phyllobacteriaceae</taxon>
        <taxon>Mesorhizobium</taxon>
    </lineage>
</organism>
<dbReference type="EMBL" id="FUIG01000013">
    <property type="protein sequence ID" value="SJM29744.1"/>
    <property type="molecule type" value="Genomic_DNA"/>
</dbReference>
<name>A0A2P9AF62_9HYPH</name>
<keyword evidence="2" id="KW-1185">Reference proteome</keyword>
<protein>
    <submittedName>
        <fullName evidence="1">Uncharacterized protein</fullName>
    </submittedName>
</protein>
<dbReference type="Proteomes" id="UP000245698">
    <property type="component" value="Unassembled WGS sequence"/>
</dbReference>
<reference evidence="2" key="1">
    <citation type="submission" date="2016-12" db="EMBL/GenBank/DDBJ databases">
        <authorList>
            <person name="Brunel B."/>
        </authorList>
    </citation>
    <scope>NUCLEOTIDE SEQUENCE [LARGE SCALE GENOMIC DNA]</scope>
</reference>